<comment type="caution">
    <text evidence="2">The sequence shown here is derived from an EMBL/GenBank/DDBJ whole genome shotgun (WGS) entry which is preliminary data.</text>
</comment>
<gene>
    <name evidence="2" type="ORF">RRG08_053000</name>
</gene>
<keyword evidence="1" id="KW-0472">Membrane</keyword>
<evidence type="ECO:0000313" key="3">
    <source>
        <dbReference type="Proteomes" id="UP001283361"/>
    </source>
</evidence>
<dbReference type="EMBL" id="JAWDGP010003731">
    <property type="protein sequence ID" value="KAK3771502.1"/>
    <property type="molecule type" value="Genomic_DNA"/>
</dbReference>
<accession>A0AAE0ZLS8</accession>
<proteinExistence type="predicted"/>
<keyword evidence="1" id="KW-0812">Transmembrane</keyword>
<organism evidence="2 3">
    <name type="scientific">Elysia crispata</name>
    <name type="common">lettuce slug</name>
    <dbReference type="NCBI Taxonomy" id="231223"/>
    <lineage>
        <taxon>Eukaryota</taxon>
        <taxon>Metazoa</taxon>
        <taxon>Spiralia</taxon>
        <taxon>Lophotrochozoa</taxon>
        <taxon>Mollusca</taxon>
        <taxon>Gastropoda</taxon>
        <taxon>Heterobranchia</taxon>
        <taxon>Euthyneura</taxon>
        <taxon>Panpulmonata</taxon>
        <taxon>Sacoglossa</taxon>
        <taxon>Placobranchoidea</taxon>
        <taxon>Plakobranchidae</taxon>
        <taxon>Elysia</taxon>
    </lineage>
</organism>
<sequence length="279" mass="32054">MKSSEFTHNCRDGSALVWAAVYRDHLDTRARGLTCQMETEQGRLKSASPVAENTTIVSTKPTSTSKSVAMRQQHPVVRASRLVCLIMVIFTPLVTTALFHDRIKEKVRFEINLIKKFLLYALPQIKTGPVKTTMGNILFYLNQDLFIDDLTTTDLDKLTVPIYYKLKALVVRLYDRSLRDTLNGSLYIINDLYFCEAYSPRKEKKNGLLLETLKSMVDESGIYGRLASYRTDQRQRLMAIRNLYKENSPEFSSTLEFLVNCSRFVEVMGLYKSAFQKKI</sequence>
<keyword evidence="3" id="KW-1185">Reference proteome</keyword>
<evidence type="ECO:0000313" key="2">
    <source>
        <dbReference type="EMBL" id="KAK3771502.1"/>
    </source>
</evidence>
<evidence type="ECO:0000256" key="1">
    <source>
        <dbReference type="SAM" id="Phobius"/>
    </source>
</evidence>
<name>A0AAE0ZLS8_9GAST</name>
<keyword evidence="1" id="KW-1133">Transmembrane helix</keyword>
<dbReference type="AlphaFoldDB" id="A0AAE0ZLS8"/>
<reference evidence="2" key="1">
    <citation type="journal article" date="2023" name="G3 (Bethesda)">
        <title>A reference genome for the long-term kleptoplast-retaining sea slug Elysia crispata morphotype clarki.</title>
        <authorList>
            <person name="Eastman K.E."/>
            <person name="Pendleton A.L."/>
            <person name="Shaikh M.A."/>
            <person name="Suttiyut T."/>
            <person name="Ogas R."/>
            <person name="Tomko P."/>
            <person name="Gavelis G."/>
            <person name="Widhalm J.R."/>
            <person name="Wisecaver J.H."/>
        </authorList>
    </citation>
    <scope>NUCLEOTIDE SEQUENCE</scope>
    <source>
        <strain evidence="2">ECLA1</strain>
    </source>
</reference>
<feature type="transmembrane region" description="Helical" evidence="1">
    <location>
        <begin position="79"/>
        <end position="99"/>
    </location>
</feature>
<protein>
    <submittedName>
        <fullName evidence="2">Uncharacterized protein</fullName>
    </submittedName>
</protein>
<dbReference type="Proteomes" id="UP001283361">
    <property type="component" value="Unassembled WGS sequence"/>
</dbReference>